<dbReference type="InterPro" id="IPR001757">
    <property type="entry name" value="P_typ_ATPase"/>
</dbReference>
<dbReference type="PANTHER" id="PTHR24092">
    <property type="entry name" value="PROBABLE PHOSPHOLIPID-TRANSPORTING ATPASE"/>
    <property type="match status" value="1"/>
</dbReference>
<evidence type="ECO:0000256" key="5">
    <source>
        <dbReference type="ARBA" id="ARBA00022741"/>
    </source>
</evidence>
<feature type="transmembrane region" description="Helical" evidence="12">
    <location>
        <begin position="200"/>
        <end position="226"/>
    </location>
</feature>
<dbReference type="InterPro" id="IPR044492">
    <property type="entry name" value="P_typ_ATPase_HD_dom"/>
</dbReference>
<evidence type="ECO:0000256" key="9">
    <source>
        <dbReference type="ARBA" id="ARBA00022989"/>
    </source>
</evidence>
<keyword evidence="9 12" id="KW-1133">Transmembrane helix</keyword>
<evidence type="ECO:0000256" key="11">
    <source>
        <dbReference type="ARBA" id="ARBA00034036"/>
    </source>
</evidence>
<comment type="subcellular location">
    <subcellularLocation>
        <location evidence="1 12">Membrane</location>
        <topology evidence="1 12">Multi-pass membrane protein</topology>
    </subcellularLocation>
</comment>
<dbReference type="PANTHER" id="PTHR24092:SF150">
    <property type="entry name" value="PHOSPHOLIPID-TRANSPORTING ATPASE"/>
    <property type="match status" value="1"/>
</dbReference>
<evidence type="ECO:0000256" key="2">
    <source>
        <dbReference type="ARBA" id="ARBA00008109"/>
    </source>
</evidence>
<evidence type="ECO:0000256" key="10">
    <source>
        <dbReference type="ARBA" id="ARBA00023136"/>
    </source>
</evidence>
<accession>A0ABQ6MJ45</accession>
<dbReference type="SFLD" id="SFLDS00003">
    <property type="entry name" value="Haloacid_Dehalogenase"/>
    <property type="match status" value="1"/>
</dbReference>
<evidence type="ECO:0000313" key="16">
    <source>
        <dbReference type="Proteomes" id="UP001165060"/>
    </source>
</evidence>
<keyword evidence="8 12" id="KW-1278">Translocase</keyword>
<feature type="domain" description="P-type ATPase C-terminal" evidence="14">
    <location>
        <begin position="773"/>
        <end position="1039"/>
    </location>
</feature>
<dbReference type="InterPro" id="IPR008250">
    <property type="entry name" value="ATPase_P-typ_transduc_dom_A_sf"/>
</dbReference>
<feature type="transmembrane region" description="Helical" evidence="12">
    <location>
        <begin position="887"/>
        <end position="909"/>
    </location>
</feature>
<keyword evidence="16" id="KW-1185">Reference proteome</keyword>
<dbReference type="Proteomes" id="UP001165060">
    <property type="component" value="Unassembled WGS sequence"/>
</dbReference>
<reference evidence="15 16" key="1">
    <citation type="journal article" date="2023" name="Commun. Biol.">
        <title>Genome analysis of Parmales, the sister group of diatoms, reveals the evolutionary specialization of diatoms from phago-mixotrophs to photoautotrophs.</title>
        <authorList>
            <person name="Ban H."/>
            <person name="Sato S."/>
            <person name="Yoshikawa S."/>
            <person name="Yamada K."/>
            <person name="Nakamura Y."/>
            <person name="Ichinomiya M."/>
            <person name="Sato N."/>
            <person name="Blanc-Mathieu R."/>
            <person name="Endo H."/>
            <person name="Kuwata A."/>
            <person name="Ogata H."/>
        </authorList>
    </citation>
    <scope>NUCLEOTIDE SEQUENCE [LARGE SCALE GENOMIC DNA]</scope>
</reference>
<evidence type="ECO:0000256" key="13">
    <source>
        <dbReference type="SAM" id="MobiDB-lite"/>
    </source>
</evidence>
<feature type="transmembrane region" description="Helical" evidence="12">
    <location>
        <begin position="246"/>
        <end position="270"/>
    </location>
</feature>
<dbReference type="InterPro" id="IPR023299">
    <property type="entry name" value="ATPase_P-typ_cyto_dom_N"/>
</dbReference>
<gene>
    <name evidence="15" type="ORF">TeGR_g8789</name>
</gene>
<dbReference type="NCBIfam" id="TIGR01652">
    <property type="entry name" value="ATPase-Plipid"/>
    <property type="match status" value="1"/>
</dbReference>
<dbReference type="InterPro" id="IPR036412">
    <property type="entry name" value="HAD-like_sf"/>
</dbReference>
<dbReference type="EMBL" id="BRYB01001516">
    <property type="protein sequence ID" value="GMI27511.1"/>
    <property type="molecule type" value="Genomic_DNA"/>
</dbReference>
<keyword evidence="6 12" id="KW-0067">ATP-binding</keyword>
<comment type="similarity">
    <text evidence="2 12">Belongs to the cation transport ATPase (P-type) (TC 3.A.3) family. Type IV subfamily.</text>
</comment>
<comment type="catalytic activity">
    <reaction evidence="11 12">
        <text>ATP + H2O + phospholipidSide 1 = ADP + phosphate + phospholipidSide 2.</text>
        <dbReference type="EC" id="7.6.2.1"/>
    </reaction>
</comment>
<dbReference type="Gene3D" id="3.40.50.1000">
    <property type="entry name" value="HAD superfamily/HAD-like"/>
    <property type="match status" value="1"/>
</dbReference>
<feature type="transmembrane region" description="Helical" evidence="12">
    <location>
        <begin position="975"/>
        <end position="993"/>
    </location>
</feature>
<dbReference type="SUPFAM" id="SSF56784">
    <property type="entry name" value="HAD-like"/>
    <property type="match status" value="1"/>
</dbReference>
<organism evidence="15 16">
    <name type="scientific">Tetraparma gracilis</name>
    <dbReference type="NCBI Taxonomy" id="2962635"/>
    <lineage>
        <taxon>Eukaryota</taxon>
        <taxon>Sar</taxon>
        <taxon>Stramenopiles</taxon>
        <taxon>Ochrophyta</taxon>
        <taxon>Bolidophyceae</taxon>
        <taxon>Parmales</taxon>
        <taxon>Triparmaceae</taxon>
        <taxon>Tetraparma</taxon>
    </lineage>
</organism>
<keyword evidence="10 12" id="KW-0472">Membrane</keyword>
<feature type="region of interest" description="Disordered" evidence="13">
    <location>
        <begin position="1"/>
        <end position="23"/>
    </location>
</feature>
<keyword evidence="3 12" id="KW-0812">Transmembrane</keyword>
<evidence type="ECO:0000256" key="6">
    <source>
        <dbReference type="ARBA" id="ARBA00022840"/>
    </source>
</evidence>
<dbReference type="PROSITE" id="PS00154">
    <property type="entry name" value="ATPASE_E1_E2"/>
    <property type="match status" value="1"/>
</dbReference>
<comment type="caution">
    <text evidence="15">The sequence shown here is derived from an EMBL/GenBank/DDBJ whole genome shotgun (WGS) entry which is preliminary data.</text>
</comment>
<sequence>MTPTSGAGGSEESRFSGGLPVTETDSVRNLRTVIVGNCTQTLDSLSSEPKRAPGLHGPSTGPGIPADVVLLETSHPEGQAQIMTANLDGETNLKTMQANSDMMGKGRKEDDFLGGYGGEIMCELPNNRILNFEGTYTRPDGGKVSLGPKNVLLRGVTLRQTDWVRGVVVYTGKETKIQMNGAEPPSKTSSVMRLANTLTFWMFAVDITLSMCAGITCSSFLSQSWVQGSWYLWGGEGASPPDPGEVGFLTFWTHILIFTNLIPISLLVTIDMVKLGQAKMLTYDLDMYHEIKDHSGDVQEIPMSVLRSDLNEELGQVKHIFSDKTGTLTCNMMDFRKCSINGHSYGLGTTAIGLSFLRRNNMDVPVVPPKPEGEPDTPHVNFIDPTFSEIMKNPNHPEYQNARDFFLCLALNHDVLPETNKSGEVIYSASSPDESALVYAAKHFGFFFKGTEAGGKKVLEMRGPGGKGTKDVSYEVLEFLEFNSDRKRSSVVYKDVGSGKIVLFCKGADNVMKKRLKTPASSKLMSDTEKHLNQYVDDGLRTLIVAKTTVDPKFYAAWKERFAEAENSLQDRDEKRMAVMNEIEVNMDLIGVTAIEDKLQDGVDDALVKFRGANIKVWMLTGDKVDTAINIGYSCSLLESGMTVLRACGEDNDMALDHDKVPTEDAITGKLEKIEELAIASTEECALVVDTAALSAIMQYGKEIELNEICARCKSVICARVTPRQKASIVDMVRRADPGVVTLSIGDGANDVPMIQTAHIGIGIHGLEGKQAVNNSDYAIGQFRFLKKLLLVHGRWNYRRTCKVCLYMFYKNIVYVFPQFLFGMYCMASGQPIYNDSIYQAYNTCYTATPIVIYGILDRDCNPDRALANPWLYADGQQNTFMSTAIFFKWIVEGMTHAMFVFFVSVGVHNMGIFDAQGKSLDLFTIGTVVNLLAVVVASGRLYTETRYFNYPTCYKPQGGGKFLEGLVAVTGSGWSWQMISFLFWWWSFWLFSKYGAEYKMHGYFKELGGSWQILVHDVGLYLCMFLAIAFVAVMSMTLQLGPDQFGTPDRATIAAEKEAIDKEKKAHVEGEVVKVDNRV</sequence>
<feature type="transmembrane region" description="Helical" evidence="12">
    <location>
        <begin position="921"/>
        <end position="943"/>
    </location>
</feature>
<evidence type="ECO:0000256" key="4">
    <source>
        <dbReference type="ARBA" id="ARBA00022723"/>
    </source>
</evidence>
<proteinExistence type="inferred from homology"/>
<dbReference type="SFLD" id="SFLDF00027">
    <property type="entry name" value="p-type_atpase"/>
    <property type="match status" value="1"/>
</dbReference>
<dbReference type="PRINTS" id="PR00119">
    <property type="entry name" value="CATATPASE"/>
</dbReference>
<dbReference type="SUPFAM" id="SSF81660">
    <property type="entry name" value="Metal cation-transporting ATPase, ATP-binding domain N"/>
    <property type="match status" value="1"/>
</dbReference>
<keyword evidence="5 12" id="KW-0547">Nucleotide-binding</keyword>
<dbReference type="InterPro" id="IPR023214">
    <property type="entry name" value="HAD_sf"/>
</dbReference>
<dbReference type="Gene3D" id="2.70.150.10">
    <property type="entry name" value="Calcium-transporting ATPase, cytoplasmic transduction domain A"/>
    <property type="match status" value="1"/>
</dbReference>
<dbReference type="SFLD" id="SFLDG00002">
    <property type="entry name" value="C1.7:_P-type_atpase_like"/>
    <property type="match status" value="1"/>
</dbReference>
<feature type="transmembrane region" description="Helical" evidence="12">
    <location>
        <begin position="804"/>
        <end position="825"/>
    </location>
</feature>
<dbReference type="InterPro" id="IPR023298">
    <property type="entry name" value="ATPase_P-typ_TM_dom_sf"/>
</dbReference>
<dbReference type="InterPro" id="IPR006539">
    <property type="entry name" value="P-type_ATPase_IV"/>
</dbReference>
<dbReference type="InterPro" id="IPR032630">
    <property type="entry name" value="P_typ_ATPase_c"/>
</dbReference>
<evidence type="ECO:0000256" key="7">
    <source>
        <dbReference type="ARBA" id="ARBA00022842"/>
    </source>
</evidence>
<protein>
    <recommendedName>
        <fullName evidence="12">Phospholipid-transporting ATPase</fullName>
        <ecNumber evidence="12">7.6.2.1</ecNumber>
    </recommendedName>
</protein>
<evidence type="ECO:0000256" key="1">
    <source>
        <dbReference type="ARBA" id="ARBA00004141"/>
    </source>
</evidence>
<keyword evidence="7 12" id="KW-0460">Magnesium</keyword>
<evidence type="ECO:0000256" key="3">
    <source>
        <dbReference type="ARBA" id="ARBA00022692"/>
    </source>
</evidence>
<evidence type="ECO:0000256" key="12">
    <source>
        <dbReference type="RuleBase" id="RU362033"/>
    </source>
</evidence>
<dbReference type="NCBIfam" id="TIGR01494">
    <property type="entry name" value="ATPase_P-type"/>
    <property type="match status" value="1"/>
</dbReference>
<dbReference type="EC" id="7.6.2.1" evidence="12"/>
<dbReference type="SUPFAM" id="SSF81653">
    <property type="entry name" value="Calcium ATPase, transduction domain A"/>
    <property type="match status" value="1"/>
</dbReference>
<evidence type="ECO:0000259" key="14">
    <source>
        <dbReference type="Pfam" id="PF16212"/>
    </source>
</evidence>
<dbReference type="Pfam" id="PF13246">
    <property type="entry name" value="Cation_ATPase"/>
    <property type="match status" value="1"/>
</dbReference>
<evidence type="ECO:0000313" key="15">
    <source>
        <dbReference type="EMBL" id="GMI27511.1"/>
    </source>
</evidence>
<keyword evidence="4" id="KW-0479">Metal-binding</keyword>
<dbReference type="SUPFAM" id="SSF81665">
    <property type="entry name" value="Calcium ATPase, transmembrane domain M"/>
    <property type="match status" value="1"/>
</dbReference>
<dbReference type="InterPro" id="IPR018303">
    <property type="entry name" value="ATPase_P-typ_P_site"/>
</dbReference>
<dbReference type="Gene3D" id="3.40.1110.10">
    <property type="entry name" value="Calcium-transporting ATPase, cytoplasmic domain N"/>
    <property type="match status" value="1"/>
</dbReference>
<feature type="transmembrane region" description="Helical" evidence="12">
    <location>
        <begin position="1014"/>
        <end position="1039"/>
    </location>
</feature>
<dbReference type="Pfam" id="PF16212">
    <property type="entry name" value="PhoLip_ATPase_C"/>
    <property type="match status" value="1"/>
</dbReference>
<evidence type="ECO:0000256" key="8">
    <source>
        <dbReference type="ARBA" id="ARBA00022967"/>
    </source>
</evidence>
<name>A0ABQ6MJ45_9STRA</name>